<accession>A0ABY2SLG0</accession>
<dbReference type="Gene3D" id="3.40.50.2300">
    <property type="match status" value="1"/>
</dbReference>
<evidence type="ECO:0000259" key="3">
    <source>
        <dbReference type="PROSITE" id="PS50043"/>
    </source>
</evidence>
<dbReference type="EMBL" id="SZPQ01000011">
    <property type="protein sequence ID" value="TKI06569.1"/>
    <property type="molecule type" value="Genomic_DNA"/>
</dbReference>
<dbReference type="InterPro" id="IPR011006">
    <property type="entry name" value="CheY-like_superfamily"/>
</dbReference>
<dbReference type="InterPro" id="IPR000792">
    <property type="entry name" value="Tscrpt_reg_LuxR_C"/>
</dbReference>
<dbReference type="PANTHER" id="PTHR43214">
    <property type="entry name" value="TWO-COMPONENT RESPONSE REGULATOR"/>
    <property type="match status" value="1"/>
</dbReference>
<dbReference type="InterPro" id="IPR016032">
    <property type="entry name" value="Sig_transdc_resp-reg_C-effctor"/>
</dbReference>
<dbReference type="PROSITE" id="PS00622">
    <property type="entry name" value="HTH_LUXR_1"/>
    <property type="match status" value="1"/>
</dbReference>
<evidence type="ECO:0000313" key="5">
    <source>
        <dbReference type="EMBL" id="TKI06569.1"/>
    </source>
</evidence>
<dbReference type="InterPro" id="IPR039420">
    <property type="entry name" value="WalR-like"/>
</dbReference>
<sequence length="216" mass="23837">MYEHEIATILLIDDHPMLRSGVKQLISLDGGLKVVAEATNGEQGVRLAEELDPDLILLDLNMPGLNGLDTLDKMRRIPLSGRIVVFSVSDHEDDVITAIKRGADGYLLKDMEPEDLLDSLRQAAAGKMVLSAALMPVLAAGLRENRPGAERDVLALTPRERDILRLIAHGLSNKLIARKLDITESTVKVHVKHLLKKMKLKSRVEAAVWALQNRPL</sequence>
<dbReference type="Pfam" id="PF00072">
    <property type="entry name" value="Response_reg"/>
    <property type="match status" value="1"/>
</dbReference>
<dbReference type="SMART" id="SM00421">
    <property type="entry name" value="HTH_LUXR"/>
    <property type="match status" value="1"/>
</dbReference>
<dbReference type="RefSeq" id="WP_136990009.1">
    <property type="nucleotide sequence ID" value="NZ_SZPQ01000011.1"/>
</dbReference>
<evidence type="ECO:0000256" key="2">
    <source>
        <dbReference type="PROSITE-ProRule" id="PRU00169"/>
    </source>
</evidence>
<feature type="domain" description="HTH luxR-type" evidence="3">
    <location>
        <begin position="149"/>
        <end position="214"/>
    </location>
</feature>
<keyword evidence="6" id="KW-1185">Reference proteome</keyword>
<dbReference type="PANTHER" id="PTHR43214:SF38">
    <property type="entry name" value="NITRATE_NITRITE RESPONSE REGULATOR PROTEIN NARL"/>
    <property type="match status" value="1"/>
</dbReference>
<dbReference type="SUPFAM" id="SSF46894">
    <property type="entry name" value="C-terminal effector domain of the bipartite response regulators"/>
    <property type="match status" value="1"/>
</dbReference>
<dbReference type="PROSITE" id="PS50043">
    <property type="entry name" value="HTH_LUXR_2"/>
    <property type="match status" value="1"/>
</dbReference>
<keyword evidence="2" id="KW-0597">Phosphoprotein</keyword>
<proteinExistence type="predicted"/>
<gene>
    <name evidence="5" type="primary">narL</name>
    <name evidence="5" type="ORF">FCN80_09995</name>
</gene>
<dbReference type="InterPro" id="IPR001789">
    <property type="entry name" value="Sig_transdc_resp-reg_receiver"/>
</dbReference>
<feature type="domain" description="Response regulatory" evidence="4">
    <location>
        <begin position="8"/>
        <end position="124"/>
    </location>
</feature>
<dbReference type="PROSITE" id="PS50110">
    <property type="entry name" value="RESPONSE_REGULATORY"/>
    <property type="match status" value="1"/>
</dbReference>
<dbReference type="Proteomes" id="UP000305202">
    <property type="component" value="Unassembled WGS sequence"/>
</dbReference>
<evidence type="ECO:0000256" key="1">
    <source>
        <dbReference type="ARBA" id="ARBA00023125"/>
    </source>
</evidence>
<comment type="caution">
    <text evidence="5">The sequence shown here is derived from an EMBL/GenBank/DDBJ whole genome shotgun (WGS) entry which is preliminary data.</text>
</comment>
<dbReference type="SUPFAM" id="SSF52172">
    <property type="entry name" value="CheY-like"/>
    <property type="match status" value="1"/>
</dbReference>
<evidence type="ECO:0000259" key="4">
    <source>
        <dbReference type="PROSITE" id="PS50110"/>
    </source>
</evidence>
<organism evidence="5 6">
    <name type="scientific">Martelella alba</name>
    <dbReference type="NCBI Taxonomy" id="2590451"/>
    <lineage>
        <taxon>Bacteria</taxon>
        <taxon>Pseudomonadati</taxon>
        <taxon>Pseudomonadota</taxon>
        <taxon>Alphaproteobacteria</taxon>
        <taxon>Hyphomicrobiales</taxon>
        <taxon>Aurantimonadaceae</taxon>
        <taxon>Martelella</taxon>
    </lineage>
</organism>
<dbReference type="SMART" id="SM00448">
    <property type="entry name" value="REC"/>
    <property type="match status" value="1"/>
</dbReference>
<reference evidence="5 6" key="1">
    <citation type="submission" date="2019-04" db="EMBL/GenBank/DDBJ databases">
        <authorList>
            <person name="Li M."/>
            <person name="Gao C."/>
        </authorList>
    </citation>
    <scope>NUCLEOTIDE SEQUENCE [LARGE SCALE GENOMIC DNA]</scope>
    <source>
        <strain evidence="5 6">BGMRC 2031</strain>
    </source>
</reference>
<protein>
    <submittedName>
        <fullName evidence="5">Two-component system response regulator NarL</fullName>
    </submittedName>
</protein>
<keyword evidence="1" id="KW-0238">DNA-binding</keyword>
<dbReference type="Pfam" id="PF00196">
    <property type="entry name" value="GerE"/>
    <property type="match status" value="1"/>
</dbReference>
<dbReference type="PRINTS" id="PR00038">
    <property type="entry name" value="HTHLUXR"/>
</dbReference>
<evidence type="ECO:0000313" key="6">
    <source>
        <dbReference type="Proteomes" id="UP000305202"/>
    </source>
</evidence>
<dbReference type="NCBIfam" id="NF007935">
    <property type="entry name" value="PRK10651.1"/>
    <property type="match status" value="1"/>
</dbReference>
<feature type="modified residue" description="4-aspartylphosphate" evidence="2">
    <location>
        <position position="59"/>
    </location>
</feature>
<dbReference type="CDD" id="cd06170">
    <property type="entry name" value="LuxR_C_like"/>
    <property type="match status" value="1"/>
</dbReference>
<name>A0ABY2SLG0_9HYPH</name>